<dbReference type="Proteomes" id="UP000265515">
    <property type="component" value="Unassembled WGS sequence"/>
</dbReference>
<feature type="region of interest" description="Disordered" evidence="1">
    <location>
        <begin position="879"/>
        <end position="930"/>
    </location>
</feature>
<keyword evidence="3" id="KW-1185">Reference proteome</keyword>
<comment type="caution">
    <text evidence="2">The sequence shown here is derived from an EMBL/GenBank/DDBJ whole genome shotgun (WGS) entry which is preliminary data.</text>
</comment>
<name>A0A388KWQ2_CHABU</name>
<feature type="compositionally biased region" description="Acidic residues" evidence="1">
    <location>
        <begin position="292"/>
        <end position="305"/>
    </location>
</feature>
<protein>
    <submittedName>
        <fullName evidence="2">Uncharacterized protein</fullName>
    </submittedName>
</protein>
<reference evidence="2 3" key="1">
    <citation type="journal article" date="2018" name="Cell">
        <title>The Chara Genome: Secondary Complexity and Implications for Plant Terrestrialization.</title>
        <authorList>
            <person name="Nishiyama T."/>
            <person name="Sakayama H."/>
            <person name="Vries J.D."/>
            <person name="Buschmann H."/>
            <person name="Saint-Marcoux D."/>
            <person name="Ullrich K.K."/>
            <person name="Haas F.B."/>
            <person name="Vanderstraeten L."/>
            <person name="Becker D."/>
            <person name="Lang D."/>
            <person name="Vosolsobe S."/>
            <person name="Rombauts S."/>
            <person name="Wilhelmsson P.K.I."/>
            <person name="Janitza P."/>
            <person name="Kern R."/>
            <person name="Heyl A."/>
            <person name="Rumpler F."/>
            <person name="Villalobos L.I.A.C."/>
            <person name="Clay J.M."/>
            <person name="Skokan R."/>
            <person name="Toyoda A."/>
            <person name="Suzuki Y."/>
            <person name="Kagoshima H."/>
            <person name="Schijlen E."/>
            <person name="Tajeshwar N."/>
            <person name="Catarino B."/>
            <person name="Hetherington A.J."/>
            <person name="Saltykova A."/>
            <person name="Bonnot C."/>
            <person name="Breuninger H."/>
            <person name="Symeonidi A."/>
            <person name="Radhakrishnan G.V."/>
            <person name="Van Nieuwerburgh F."/>
            <person name="Deforce D."/>
            <person name="Chang C."/>
            <person name="Karol K.G."/>
            <person name="Hedrich R."/>
            <person name="Ulvskov P."/>
            <person name="Glockner G."/>
            <person name="Delwiche C.F."/>
            <person name="Petrasek J."/>
            <person name="Van de Peer Y."/>
            <person name="Friml J."/>
            <person name="Beilby M."/>
            <person name="Dolan L."/>
            <person name="Kohara Y."/>
            <person name="Sugano S."/>
            <person name="Fujiyama A."/>
            <person name="Delaux P.-M."/>
            <person name="Quint M."/>
            <person name="TheiBen G."/>
            <person name="Hagemann M."/>
            <person name="Harholt J."/>
            <person name="Dunand C."/>
            <person name="Zachgo S."/>
            <person name="Langdale J."/>
            <person name="Maumus F."/>
            <person name="Straeten D.V.D."/>
            <person name="Gould S.B."/>
            <person name="Rensing S.A."/>
        </authorList>
    </citation>
    <scope>NUCLEOTIDE SEQUENCE [LARGE SCALE GENOMIC DNA]</scope>
    <source>
        <strain evidence="2 3">S276</strain>
    </source>
</reference>
<feature type="compositionally biased region" description="Basic and acidic residues" evidence="1">
    <location>
        <begin position="259"/>
        <end position="291"/>
    </location>
</feature>
<feature type="compositionally biased region" description="Basic and acidic residues" evidence="1">
    <location>
        <begin position="595"/>
        <end position="618"/>
    </location>
</feature>
<feature type="compositionally biased region" description="Basic and acidic residues" evidence="1">
    <location>
        <begin position="129"/>
        <end position="146"/>
    </location>
</feature>
<feature type="compositionally biased region" description="Low complexity" evidence="1">
    <location>
        <begin position="220"/>
        <end position="242"/>
    </location>
</feature>
<feature type="compositionally biased region" description="Basic and acidic residues" evidence="1">
    <location>
        <begin position="95"/>
        <end position="112"/>
    </location>
</feature>
<sequence>MLAQYRGWIFGDNLKTPRWIWVLSGTPTLKPDIYPPYDSRWRLAGAKRMEDKDVGYIHKPMIDKDIVLDDKVRLQTMAELHKLGQEAEMAFLENKRAREEAEKSAEVGKGREEEEEVEGNKTSSQSEGLRGEGTGETRFSKAREEGDSQGAFKRKMSDTETSTGGIASHDTKRSHTSKREEEASMSQGQVHGSGTREEGQGEAKAQSEGMDITPSEAEDSSSSSSDQHTRPGSPSAGNSPSGRAQMDSGENVMANPSNDSKEDMDSGEDVRMSQDSGEDSREDTGEDTKGEEWEDAEEEEEPEEELETLAQWIRTVHKLKWERHVECELRLAHHKHLRNLKQATSAGDDITSTNKFEWLRKELEVNEFYASQYAWKAHPNSNDILVHNGNYAKQFIWPKTYQPQGLKRERGHMVTDPSCPKFSKQTKERKLLPNMLVEVEDAPGIWFVADSSYDGWVFDDNLDELDWVWHFGDQNPSVKKPDVFPPADSRWQKKATGKVRCNPTKINTNPITDSRVIREEKAREDLLWDLDTIREQIEQEFNKEPSAFKEALKQAEQVDLQTYKRRDKAQADNKRQLQEDAGASEKGTGPKRRKSGESTKYAEKKRARDQGTVDKDKTIPTINDNLRDLRPEARKTGKNQRRKEINNERVEVEVKSDRALLEKEAAVFLSQTEKLKKWNKEYASEFSSIAQIARGEAPRVIEAARSARRTLRNIRPLITARYVSKAKEWQITTDVAFKIPHFIEGANVIKVLERKVTIESPLDLFEIVPIEEDQNAHDSHEGSVIPLKSSKEVSRNSPRAFSPLIAKMPESTQLRPRMIWKPWRTMTEVPYNILADTGISAELLASAMALMVSIGLVEGDEDLESKAFVIDSERFYRSDASDAGSWDGDDEQDGLNQHQELEKGSSDQIELGGADTEGDLVLSPLTGSGPEIVQEALDSDTDKGDPHT</sequence>
<evidence type="ECO:0000256" key="1">
    <source>
        <dbReference type="SAM" id="MobiDB-lite"/>
    </source>
</evidence>
<dbReference type="AlphaFoldDB" id="A0A388KWQ2"/>
<feature type="region of interest" description="Disordered" evidence="1">
    <location>
        <begin position="95"/>
        <end position="305"/>
    </location>
</feature>
<feature type="compositionally biased region" description="Basic and acidic residues" evidence="1">
    <location>
        <begin position="563"/>
        <end position="578"/>
    </location>
</feature>
<gene>
    <name evidence="2" type="ORF">CBR_g18910</name>
</gene>
<accession>A0A388KWQ2</accession>
<dbReference type="Gramene" id="GBG74500">
    <property type="protein sequence ID" value="GBG74500"/>
    <property type="gene ID" value="CBR_g18910"/>
</dbReference>
<feature type="region of interest" description="Disordered" evidence="1">
    <location>
        <begin position="563"/>
        <end position="622"/>
    </location>
</feature>
<dbReference type="EMBL" id="BFEA01000204">
    <property type="protein sequence ID" value="GBG74500.1"/>
    <property type="molecule type" value="Genomic_DNA"/>
</dbReference>
<proteinExistence type="predicted"/>
<evidence type="ECO:0000313" key="3">
    <source>
        <dbReference type="Proteomes" id="UP000265515"/>
    </source>
</evidence>
<feature type="compositionally biased region" description="Basic and acidic residues" evidence="1">
    <location>
        <begin position="169"/>
        <end position="182"/>
    </location>
</feature>
<evidence type="ECO:0000313" key="2">
    <source>
        <dbReference type="EMBL" id="GBG74500.1"/>
    </source>
</evidence>
<organism evidence="2 3">
    <name type="scientific">Chara braunii</name>
    <name type="common">Braun's stonewort</name>
    <dbReference type="NCBI Taxonomy" id="69332"/>
    <lineage>
        <taxon>Eukaryota</taxon>
        <taxon>Viridiplantae</taxon>
        <taxon>Streptophyta</taxon>
        <taxon>Charophyceae</taxon>
        <taxon>Charales</taxon>
        <taxon>Characeae</taxon>
        <taxon>Chara</taxon>
    </lineage>
</organism>